<protein>
    <submittedName>
        <fullName evidence="2">Glycosyltransferase</fullName>
    </submittedName>
</protein>
<dbReference type="AlphaFoldDB" id="A0A9D9HR98"/>
<dbReference type="Pfam" id="PF00534">
    <property type="entry name" value="Glycos_transf_1"/>
    <property type="match status" value="1"/>
</dbReference>
<reference evidence="2" key="2">
    <citation type="journal article" date="2021" name="PeerJ">
        <title>Extensive microbial diversity within the chicken gut microbiome revealed by metagenomics and culture.</title>
        <authorList>
            <person name="Gilroy R."/>
            <person name="Ravi A."/>
            <person name="Getino M."/>
            <person name="Pursley I."/>
            <person name="Horton D.L."/>
            <person name="Alikhan N.F."/>
            <person name="Baker D."/>
            <person name="Gharbi K."/>
            <person name="Hall N."/>
            <person name="Watson M."/>
            <person name="Adriaenssens E.M."/>
            <person name="Foster-Nyarko E."/>
            <person name="Jarju S."/>
            <person name="Secka A."/>
            <person name="Antonio M."/>
            <person name="Oren A."/>
            <person name="Chaudhuri R.R."/>
            <person name="La Ragione R."/>
            <person name="Hildebrand F."/>
            <person name="Pallen M.J."/>
        </authorList>
    </citation>
    <scope>NUCLEOTIDE SEQUENCE</scope>
    <source>
        <strain evidence="2">G3-3990</strain>
    </source>
</reference>
<dbReference type="Proteomes" id="UP000823641">
    <property type="component" value="Unassembled WGS sequence"/>
</dbReference>
<dbReference type="Gene3D" id="3.40.50.2000">
    <property type="entry name" value="Glycogen Phosphorylase B"/>
    <property type="match status" value="2"/>
</dbReference>
<gene>
    <name evidence="2" type="ORF">IAA73_00650</name>
</gene>
<evidence type="ECO:0000259" key="1">
    <source>
        <dbReference type="Pfam" id="PF00534"/>
    </source>
</evidence>
<name>A0A9D9HR98_9BACT</name>
<dbReference type="SUPFAM" id="SSF53756">
    <property type="entry name" value="UDP-Glycosyltransferase/glycogen phosphorylase"/>
    <property type="match status" value="1"/>
</dbReference>
<reference evidence="2" key="1">
    <citation type="submission" date="2020-10" db="EMBL/GenBank/DDBJ databases">
        <authorList>
            <person name="Gilroy R."/>
        </authorList>
    </citation>
    <scope>NUCLEOTIDE SEQUENCE</scope>
    <source>
        <strain evidence="2">G3-3990</strain>
    </source>
</reference>
<evidence type="ECO:0000313" key="2">
    <source>
        <dbReference type="EMBL" id="MBO8458834.1"/>
    </source>
</evidence>
<evidence type="ECO:0000313" key="3">
    <source>
        <dbReference type="Proteomes" id="UP000823641"/>
    </source>
</evidence>
<dbReference type="EMBL" id="JADIMG010000004">
    <property type="protein sequence ID" value="MBO8458834.1"/>
    <property type="molecule type" value="Genomic_DNA"/>
</dbReference>
<comment type="caution">
    <text evidence="2">The sequence shown here is derived from an EMBL/GenBank/DDBJ whole genome shotgun (WGS) entry which is preliminary data.</text>
</comment>
<accession>A0A9D9HR98</accession>
<dbReference type="GO" id="GO:0016757">
    <property type="term" value="F:glycosyltransferase activity"/>
    <property type="evidence" value="ECO:0007669"/>
    <property type="project" value="InterPro"/>
</dbReference>
<feature type="domain" description="Glycosyl transferase family 1" evidence="1">
    <location>
        <begin position="215"/>
        <end position="367"/>
    </location>
</feature>
<organism evidence="2 3">
    <name type="scientific">Candidatus Gallipaludibacter merdavium</name>
    <dbReference type="NCBI Taxonomy" id="2840839"/>
    <lineage>
        <taxon>Bacteria</taxon>
        <taxon>Pseudomonadati</taxon>
        <taxon>Bacteroidota</taxon>
        <taxon>Bacteroidia</taxon>
        <taxon>Bacteroidales</taxon>
        <taxon>Candidatus Gallipaludibacter</taxon>
    </lineage>
</organism>
<proteinExistence type="predicted"/>
<sequence>MGKRILILCDAFDAPAYAPRVRYLCENLVKMGWKPFLFTEKLVNVDYQITCCPNVQIPYLVHKGWLGKIEWMLKVLLDDLFDCKSKYYYKCLKPIVKEKKFDVIFCSTFNLFPLGVAYKAANEFYKPLCVDLRDVAEQWVHHEYYAHKMHFLPEKLNLLINNLHKRRIIARRNVCLRKADALTTISPWHVQFLKRINPNVFLIYNGFDERNFCFKLKKQETFDIVYTGRLYDVSLRNPYLLLEAIRLLHENNLLASDFRVRFFIDKLGQSTMKIQFEKYGIQQYAQFNDYIPPQEIPQLLRSASVILVLANKTTENGPFGIMTTKFFEALGVEKPILCVRSDESCLADAIRETNAGLAATNVEEVKAFILEKYEEWKRNGYTHQQVNVEKKQLFSRQFQAKQFVQIFEKCL</sequence>
<dbReference type="InterPro" id="IPR001296">
    <property type="entry name" value="Glyco_trans_1"/>
</dbReference>